<sequence>MQLERRGVGSESMTTPSNREVLIQGAVPGAYAAVIEPLGEAPTFYSFVVDDLTDRIDAPALSELSASSVSRDWLEQFSGSVWSKPVDGFSTTGSQAREMRTASPRGDDDSEAGAGFDDIDDHVDLSSPSGDANKSALVDDSQSALGREDTSAPLQPRRFSIGLSVDTRPMGYGGWRPYVGPWPLAFSNARDRAASINRDTVLENVTSARLYIERDNITLMSSNGDARGMPLPADGARLRLSISIEGLRVERTLVPLFAGGTTVEFALDPSGGLLLDVAPVDLEKQSLSRALSSAVGAEGQGIWSDFTRRTPVAAYISGDIPEDPWTVILAMLCAVRFPSIDEREALQWAPELSRQFAWIPDSHVLLARGLLIGAAPEDRVGAASEALRALSTARRLGAPYFAYSNTLLGDMLTALRDGAPEAEQRTQATKEMGYWSRHLPHQRAAGSSFSWVMSSGARSRGGLDERYSSILAFGSVDASTLTITPVVKPID</sequence>
<protein>
    <submittedName>
        <fullName evidence="2">Uncharacterized protein</fullName>
    </submittedName>
</protein>
<feature type="region of interest" description="Disordered" evidence="1">
    <location>
        <begin position="88"/>
        <end position="152"/>
    </location>
</feature>
<dbReference type="EMBL" id="QXDC01000002">
    <property type="protein sequence ID" value="RIA46063.1"/>
    <property type="molecule type" value="Genomic_DNA"/>
</dbReference>
<accession>A0A397PCA7</accession>
<dbReference type="Proteomes" id="UP000266568">
    <property type="component" value="Unassembled WGS sequence"/>
</dbReference>
<evidence type="ECO:0000256" key="1">
    <source>
        <dbReference type="SAM" id="MobiDB-lite"/>
    </source>
</evidence>
<keyword evidence="3" id="KW-1185">Reference proteome</keyword>
<evidence type="ECO:0000313" key="3">
    <source>
        <dbReference type="Proteomes" id="UP000266568"/>
    </source>
</evidence>
<gene>
    <name evidence="2" type="ORF">DFR49_0592</name>
</gene>
<comment type="caution">
    <text evidence="2">The sequence shown here is derived from an EMBL/GenBank/DDBJ whole genome shotgun (WGS) entry which is preliminary data.</text>
</comment>
<organism evidence="2 3">
    <name type="scientific">Hephaestia caeni</name>
    <dbReference type="NCBI Taxonomy" id="645617"/>
    <lineage>
        <taxon>Bacteria</taxon>
        <taxon>Pseudomonadati</taxon>
        <taxon>Pseudomonadota</taxon>
        <taxon>Alphaproteobacteria</taxon>
        <taxon>Sphingomonadales</taxon>
        <taxon>Sphingomonadaceae</taxon>
        <taxon>Hephaestia</taxon>
    </lineage>
</organism>
<reference evidence="2 3" key="1">
    <citation type="submission" date="2018-08" db="EMBL/GenBank/DDBJ databases">
        <title>Genomic Encyclopedia of Type Strains, Phase IV (KMG-IV): sequencing the most valuable type-strain genomes for metagenomic binning, comparative biology and taxonomic classification.</title>
        <authorList>
            <person name="Goeker M."/>
        </authorList>
    </citation>
    <scope>NUCLEOTIDE SEQUENCE [LARGE SCALE GENOMIC DNA]</scope>
    <source>
        <strain evidence="2 3">DSM 25527</strain>
    </source>
</reference>
<dbReference type="AlphaFoldDB" id="A0A397PCA7"/>
<name>A0A397PCA7_9SPHN</name>
<proteinExistence type="predicted"/>
<evidence type="ECO:0000313" key="2">
    <source>
        <dbReference type="EMBL" id="RIA46063.1"/>
    </source>
</evidence>